<feature type="transmembrane region" description="Helical" evidence="1">
    <location>
        <begin position="454"/>
        <end position="473"/>
    </location>
</feature>
<dbReference type="InterPro" id="IPR049504">
    <property type="entry name" value="O-antigen_lig"/>
</dbReference>
<dbReference type="GO" id="GO:0016874">
    <property type="term" value="F:ligase activity"/>
    <property type="evidence" value="ECO:0007669"/>
    <property type="project" value="UniProtKB-KW"/>
</dbReference>
<feature type="transmembrane region" description="Helical" evidence="1">
    <location>
        <begin position="134"/>
        <end position="157"/>
    </location>
</feature>
<feature type="transmembrane region" description="Helical" evidence="1">
    <location>
        <begin position="37"/>
        <end position="56"/>
    </location>
</feature>
<evidence type="ECO:0000313" key="3">
    <source>
        <dbReference type="Proteomes" id="UP000823844"/>
    </source>
</evidence>
<reference evidence="2" key="2">
    <citation type="submission" date="2021-04" db="EMBL/GenBank/DDBJ databases">
        <authorList>
            <person name="Gilroy R."/>
        </authorList>
    </citation>
    <scope>NUCLEOTIDE SEQUENCE</scope>
    <source>
        <strain evidence="2">F6-686</strain>
    </source>
</reference>
<comment type="caution">
    <text evidence="2">The sequence shown here is derived from an EMBL/GenBank/DDBJ whole genome shotgun (WGS) entry which is preliminary data.</text>
</comment>
<protein>
    <submittedName>
        <fullName evidence="2">O-antigen ligase family protein</fullName>
    </submittedName>
</protein>
<name>A0A9E2KSI2_9LACO</name>
<dbReference type="Pfam" id="PF13425">
    <property type="entry name" value="O-antigen_lig"/>
    <property type="match status" value="1"/>
</dbReference>
<keyword evidence="1" id="KW-0472">Membrane</keyword>
<accession>A0A9E2KSI2</accession>
<organism evidence="2 3">
    <name type="scientific">Candidatus Lactobacillus pullistercoris</name>
    <dbReference type="NCBI Taxonomy" id="2838636"/>
    <lineage>
        <taxon>Bacteria</taxon>
        <taxon>Bacillati</taxon>
        <taxon>Bacillota</taxon>
        <taxon>Bacilli</taxon>
        <taxon>Lactobacillales</taxon>
        <taxon>Lactobacillaceae</taxon>
        <taxon>Lactobacillus</taxon>
    </lineage>
</organism>
<feature type="transmembrane region" description="Helical" evidence="1">
    <location>
        <begin position="68"/>
        <end position="86"/>
    </location>
</feature>
<proteinExistence type="predicted"/>
<feature type="transmembrane region" description="Helical" evidence="1">
    <location>
        <begin position="187"/>
        <end position="211"/>
    </location>
</feature>
<feature type="transmembrane region" description="Helical" evidence="1">
    <location>
        <begin position="236"/>
        <end position="259"/>
    </location>
</feature>
<keyword evidence="1" id="KW-1133">Transmembrane helix</keyword>
<feature type="transmembrane region" description="Helical" evidence="1">
    <location>
        <begin position="419"/>
        <end position="442"/>
    </location>
</feature>
<feature type="transmembrane region" description="Helical" evidence="1">
    <location>
        <begin position="7"/>
        <end position="25"/>
    </location>
</feature>
<evidence type="ECO:0000256" key="1">
    <source>
        <dbReference type="SAM" id="Phobius"/>
    </source>
</evidence>
<feature type="transmembrane region" description="Helical" evidence="1">
    <location>
        <begin position="106"/>
        <end position="122"/>
    </location>
</feature>
<gene>
    <name evidence="2" type="ORF">H9806_06535</name>
</gene>
<keyword evidence="1" id="KW-0812">Transmembrane</keyword>
<reference evidence="2" key="1">
    <citation type="journal article" date="2021" name="PeerJ">
        <title>Extensive microbial diversity within the chicken gut microbiome revealed by metagenomics and culture.</title>
        <authorList>
            <person name="Gilroy R."/>
            <person name="Ravi A."/>
            <person name="Getino M."/>
            <person name="Pursley I."/>
            <person name="Horton D.L."/>
            <person name="Alikhan N.F."/>
            <person name="Baker D."/>
            <person name="Gharbi K."/>
            <person name="Hall N."/>
            <person name="Watson M."/>
            <person name="Adriaenssens E.M."/>
            <person name="Foster-Nyarko E."/>
            <person name="Jarju S."/>
            <person name="Secka A."/>
            <person name="Antonio M."/>
            <person name="Oren A."/>
            <person name="Chaudhuri R.R."/>
            <person name="La Ragione R."/>
            <person name="Hildebrand F."/>
            <person name="Pallen M.J."/>
        </authorList>
    </citation>
    <scope>NUCLEOTIDE SEQUENCE</scope>
    <source>
        <strain evidence="2">F6-686</strain>
    </source>
</reference>
<evidence type="ECO:0000313" key="2">
    <source>
        <dbReference type="EMBL" id="MBU3828766.1"/>
    </source>
</evidence>
<dbReference type="AlphaFoldDB" id="A0A9E2KSI2"/>
<feature type="transmembrane region" description="Helical" evidence="1">
    <location>
        <begin position="268"/>
        <end position="289"/>
    </location>
</feature>
<keyword evidence="2" id="KW-0436">Ligase</keyword>
<dbReference type="EMBL" id="JAHLFT010000084">
    <property type="protein sequence ID" value="MBU3828766.1"/>
    <property type="molecule type" value="Genomic_DNA"/>
</dbReference>
<sequence>MKEKCRTVIFYFILIQPFLDLYWFYHGKLAQVLPFTLPTIIRILAVFVIFCMFFSQKQNWQKLGRDKWLSAYLVLLVIYSLIHLWHVRTFNSLNPSGYNYSAVSEIFYLIRMFLPLAIIYFTKEISFSQQQLKLVTEWLSGLFAGTIVISNLFIISLRSYETGFISANIFEWFFNSNIGYSHMASKGFFNFTNMVGAVLFMLLPMMLYYLLNDFDWKITTLTVIHALAMIELGTKVAALGLIGGIIACLIIYLVHCYLLHNAKKNGKAVIAAILIEIASLAILPFGPAIQRYNYEIKLAQQSDHDLSQEKYELNRGLLRYSNDQQRDEFLRSYIKENYYAYALNKKFVFKSYSYQYDPEFWLEIMKEPGEMRMQNRHLEKAMLDRVVQTNNNHLDKYLGISFTRQTNIFNLERDFISQVYSLGWIGMLLFVGPYVAIALYGIIEWLRIKSARTYLVSSLLLAIIFILFAAYYSGNVMDFLTASLILGFVEGNLLIQIKKNKKTA</sequence>
<dbReference type="Proteomes" id="UP000823844">
    <property type="component" value="Unassembled WGS sequence"/>
</dbReference>